<dbReference type="PANTHER" id="PTHR13743:SF123">
    <property type="entry name" value="PROTEIN FAN"/>
    <property type="match status" value="1"/>
</dbReference>
<reference evidence="1" key="2">
    <citation type="journal article" date="2007" name="Science">
        <title>Draft genome sequence of the sexually transmitted pathogen Trichomonas vaginalis.</title>
        <authorList>
            <person name="Carlton J.M."/>
            <person name="Hirt R.P."/>
            <person name="Silva J.C."/>
            <person name="Delcher A.L."/>
            <person name="Schatz M."/>
            <person name="Zhao Q."/>
            <person name="Wortman J.R."/>
            <person name="Bidwell S.L."/>
            <person name="Alsmark U.C.M."/>
            <person name="Besteiro S."/>
            <person name="Sicheritz-Ponten T."/>
            <person name="Noel C.J."/>
            <person name="Dacks J.B."/>
            <person name="Foster P.G."/>
            <person name="Simillion C."/>
            <person name="Van de Peer Y."/>
            <person name="Miranda-Saavedra D."/>
            <person name="Barton G.J."/>
            <person name="Westrop G.D."/>
            <person name="Mueller S."/>
            <person name="Dessi D."/>
            <person name="Fiori P.L."/>
            <person name="Ren Q."/>
            <person name="Paulsen I."/>
            <person name="Zhang H."/>
            <person name="Bastida-Corcuera F.D."/>
            <person name="Simoes-Barbosa A."/>
            <person name="Brown M.T."/>
            <person name="Hayes R.D."/>
            <person name="Mukherjee M."/>
            <person name="Okumura C.Y."/>
            <person name="Schneider R."/>
            <person name="Smith A.J."/>
            <person name="Vanacova S."/>
            <person name="Villalvazo M."/>
            <person name="Haas B.J."/>
            <person name="Pertea M."/>
            <person name="Feldblyum T.V."/>
            <person name="Utterback T.R."/>
            <person name="Shu C.L."/>
            <person name="Osoegawa K."/>
            <person name="de Jong P.J."/>
            <person name="Hrdy I."/>
            <person name="Horvathova L."/>
            <person name="Zubacova Z."/>
            <person name="Dolezal P."/>
            <person name="Malik S.B."/>
            <person name="Logsdon J.M. Jr."/>
            <person name="Henze K."/>
            <person name="Gupta A."/>
            <person name="Wang C.C."/>
            <person name="Dunne R.L."/>
            <person name="Upcroft J.A."/>
            <person name="Upcroft P."/>
            <person name="White O."/>
            <person name="Salzberg S.L."/>
            <person name="Tang P."/>
            <person name="Chiu C.-H."/>
            <person name="Lee Y.-S."/>
            <person name="Embley T.M."/>
            <person name="Coombs G.H."/>
            <person name="Mottram J.C."/>
            <person name="Tachezy J."/>
            <person name="Fraser-Liggett C.M."/>
            <person name="Johnson P.J."/>
        </authorList>
    </citation>
    <scope>NUCLEOTIDE SEQUENCE [LARGE SCALE GENOMIC DNA]</scope>
    <source>
        <strain evidence="1">G3</strain>
    </source>
</reference>
<dbReference type="RefSeq" id="XP_001312625.1">
    <property type="nucleotide sequence ID" value="XM_001312624.1"/>
</dbReference>
<dbReference type="EMBL" id="DS113628">
    <property type="protein sequence ID" value="EAX99695.1"/>
    <property type="molecule type" value="Genomic_DNA"/>
</dbReference>
<evidence type="ECO:0008006" key="3">
    <source>
        <dbReference type="Google" id="ProtNLM"/>
    </source>
</evidence>
<evidence type="ECO:0000313" key="2">
    <source>
        <dbReference type="Proteomes" id="UP000001542"/>
    </source>
</evidence>
<dbReference type="InterPro" id="IPR050865">
    <property type="entry name" value="BEACH_Domain"/>
</dbReference>
<sequence>MYSILLENNVYQFNQHFFKMLQQFIQHNIDRANTIFRYLCSTISHVKTNSTEMQLLFKSIELTINTAEANSVDSSIIDNIITALANQLIEMNTDALHIFQTLIPFCNIQNHDFIFNQISVTLVKIILSECEAMEWPQNHGKIVKIDVEQDYPVIHDIICSTFQDGLPKFEQIHIERAKEYMSFCSQNTLDKIFLFLASISKYYDPSIIFVSSLFNEASKHTELGSIPQVYSALVFVCINLLSSLTNFNTAVYLAKTAIFDPSITIFDHPDHFKSMSRLRLETITISMKQGANSFNEFMNYIRPFPKLTAEVFYRLCDVASLYYLLIKQEQKAIRGVVDSFHYYTRLHMKNTEYKEEVERTRIAQLTFLNAMLQGKNAAELLYQDMDFVNYFITLLFEKSLRKWVLSQLLTFFKIGETTALNYIIGPLVTVFANNKNDFSSKEFTDLINDTVTMLAEFHHVRKGLASIVGPIHEGINLMIHVMPANEETEKILFTCINLFTEAGDDNMLTAESMTMLSASIINFYQGKPTKELYHRLIQLFIGDTSSEQKPEFEIKNRSVLILLFQVFINSTFSADLLDFLSKLFDFKISNCIIGHKVRFDLLLLNIINDFQMERENDLDKIKKILHLFQQIVMQATNKKVIHSFLHNLDPLPSGKMSKYHNMFVECLFDIIYKQYKSYNYCIYLEEEKTMLAASGQTPSHSFVFWISSNRLPEGKMEFMDIYSRGASIKLYIQENVMYAYVEQAKFLIEMGPVVKTLWHFVCITVEAAENKFKITTNLDFNCTINSCSFEANSFETFANLHNCSAEISYFAIFPILKHEIRPLYSLGPFTDIGSQKDAVAFVQKPFAKLCLPKKSISTILTEKYSFIPLIKRANNAAADIESTLYYVACFMKLAGFNTMAQQKLYDMKFMQAFAHALRLKPRDFISYELYLSLYNFFISITNIDLKDSIFKYVLSESLIWNNANPSVHEQIIAHWARVLFKSYMPRAAKLRPFSNLFEHFSHNYIESKLSRSSFQNVLITVASETFTVSDFTTIISYCSSCSNEEFSLYLMQFLNALMIEIPEKFKSVNISTERVATFQLLMNISDDKMMSCVIESIVQFERINDDKNMLSHIEAISFYIMPDKMRELFVAKITELMISDTPELLSLNCWAAVHASGIYDLEILKNALETINVVKKGPWMFWPLVLAIKVPQMTDSVIRFLFRSLNNDWVKILPNAYVACNACNVKNDKLLTEILLFVINKQKIDDIQSNYSDIIDAVVWYMSYNEIPIEDSLLFNLLKNDKSGIINTENLVPQSVQNVPEHQNVASPIIVQQRVRRIKRKTSYSVSAATSGIPLSDTTFLRTESYDAFFGSSVSSKSKKGPRQVVLINDFKNALIGNDQLMITYGMRVDETGNWADLKIAVTLCNFACNFYNAIPQINDDTVDKLCWLLVNVSKFDLHFAKKCAMTILQGRESLAPFLNNLPNITSVNFYRRMFEMPQRSEHIETVFQEVIEELRTYSTKFFERLLPKFTKGVMQIISEYETTLKERKRVTREMVEECKAAHDALIKLF</sequence>
<dbReference type="Proteomes" id="UP000001542">
    <property type="component" value="Unassembled WGS sequence"/>
</dbReference>
<accession>A2F5X0</accession>
<proteinExistence type="predicted"/>
<reference evidence="1" key="1">
    <citation type="submission" date="2006-10" db="EMBL/GenBank/DDBJ databases">
        <authorList>
            <person name="Amadeo P."/>
            <person name="Zhao Q."/>
            <person name="Wortman J."/>
            <person name="Fraser-Liggett C."/>
            <person name="Carlton J."/>
        </authorList>
    </citation>
    <scope>NUCLEOTIDE SEQUENCE</scope>
    <source>
        <strain evidence="1">G3</strain>
    </source>
</reference>
<dbReference type="VEuPathDB" id="TrichDB:TVAG_468650"/>
<name>A2F5X0_TRIV3</name>
<protein>
    <recommendedName>
        <fullName evidence="3">Beige/BEACH domain containing protein</fullName>
    </recommendedName>
</protein>
<dbReference type="InParanoid" id="A2F5X0"/>
<organism evidence="1 2">
    <name type="scientific">Trichomonas vaginalis (strain ATCC PRA-98 / G3)</name>
    <dbReference type="NCBI Taxonomy" id="412133"/>
    <lineage>
        <taxon>Eukaryota</taxon>
        <taxon>Metamonada</taxon>
        <taxon>Parabasalia</taxon>
        <taxon>Trichomonadida</taxon>
        <taxon>Trichomonadidae</taxon>
        <taxon>Trichomonas</taxon>
    </lineage>
</organism>
<dbReference type="VEuPathDB" id="TrichDB:TVAGG3_1049750"/>
<gene>
    <name evidence="1" type="ORF">TVAG_468650</name>
</gene>
<evidence type="ECO:0000313" key="1">
    <source>
        <dbReference type="EMBL" id="EAX99695.1"/>
    </source>
</evidence>
<dbReference type="KEGG" id="tva:4757508"/>
<dbReference type="PANTHER" id="PTHR13743">
    <property type="entry name" value="BEIGE/BEACH-RELATED"/>
    <property type="match status" value="1"/>
</dbReference>
<keyword evidence="2" id="KW-1185">Reference proteome</keyword>